<proteinExistence type="predicted"/>
<reference evidence="1 2" key="1">
    <citation type="journal article" date="2013" name="Curr. Biol.">
        <title>The Genome of the Foraminiferan Reticulomyxa filosa.</title>
        <authorList>
            <person name="Glockner G."/>
            <person name="Hulsmann N."/>
            <person name="Schleicher M."/>
            <person name="Noegel A.A."/>
            <person name="Eichinger L."/>
            <person name="Gallinger C."/>
            <person name="Pawlowski J."/>
            <person name="Sierra R."/>
            <person name="Euteneuer U."/>
            <person name="Pillet L."/>
            <person name="Moustafa A."/>
            <person name="Platzer M."/>
            <person name="Groth M."/>
            <person name="Szafranski K."/>
            <person name="Schliwa M."/>
        </authorList>
    </citation>
    <scope>NUCLEOTIDE SEQUENCE [LARGE SCALE GENOMIC DNA]</scope>
</reference>
<comment type="caution">
    <text evidence="1">The sequence shown here is derived from an EMBL/GenBank/DDBJ whole genome shotgun (WGS) entry which is preliminary data.</text>
</comment>
<dbReference type="EMBL" id="ASPP01025123">
    <property type="protein sequence ID" value="ETO08349.1"/>
    <property type="molecule type" value="Genomic_DNA"/>
</dbReference>
<name>X6M324_RETFI</name>
<keyword evidence="2" id="KW-1185">Reference proteome</keyword>
<sequence length="358" mass="42059">MSTDNKNISISGMLIGLILLFLLFWVNFQVFRSDFRPNLTDKLLNSPLVKQASNNTKASFSWTFKDLTIWPQHNFVTSASYASQVYGKYPLYIHSITLDDRYSVGLRKRMLTIQIGVGLLRPLFQQYFSYYLSKLTFKELDKDNWEYLQTMDFSVNITCILHLHSAGNVSETISIHQKSWSFDRNDDIRYIHAATPARVYTEGAHLERKFKLFFFASSWAHTENLLFCMYIHTYVLIEKKSFVWAPIENSKYDQQYIAENLKSIEIVWDVKNDKLGYDIGIDPNIYQSHENEFCFNLKQYQIDLETEKASNDYLNSQRRKSNIFCTARSVQYHIDKSKIIFNTGLSTMVFFSKKKKTN</sequence>
<gene>
    <name evidence="1" type="ORF">RFI_29039</name>
</gene>
<dbReference type="AlphaFoldDB" id="X6M324"/>
<protein>
    <submittedName>
        <fullName evidence="1">Uncharacterized protein</fullName>
    </submittedName>
</protein>
<evidence type="ECO:0000313" key="2">
    <source>
        <dbReference type="Proteomes" id="UP000023152"/>
    </source>
</evidence>
<evidence type="ECO:0000313" key="1">
    <source>
        <dbReference type="EMBL" id="ETO08349.1"/>
    </source>
</evidence>
<organism evidence="1 2">
    <name type="scientific">Reticulomyxa filosa</name>
    <dbReference type="NCBI Taxonomy" id="46433"/>
    <lineage>
        <taxon>Eukaryota</taxon>
        <taxon>Sar</taxon>
        <taxon>Rhizaria</taxon>
        <taxon>Retaria</taxon>
        <taxon>Foraminifera</taxon>
        <taxon>Monothalamids</taxon>
        <taxon>Reticulomyxidae</taxon>
        <taxon>Reticulomyxa</taxon>
    </lineage>
</organism>
<dbReference type="Proteomes" id="UP000023152">
    <property type="component" value="Unassembled WGS sequence"/>
</dbReference>
<accession>X6M324</accession>